<organism evidence="3 4">
    <name type="scientific">Candidatus Yanofskybacteria bacterium GW2011_GWA2_44_9</name>
    <dbReference type="NCBI Taxonomy" id="1619025"/>
    <lineage>
        <taxon>Bacteria</taxon>
        <taxon>Candidatus Yanofskyibacteriota</taxon>
    </lineage>
</organism>
<dbReference type="Pfam" id="PF01370">
    <property type="entry name" value="Epimerase"/>
    <property type="match status" value="1"/>
</dbReference>
<dbReference type="SUPFAM" id="SSF51735">
    <property type="entry name" value="NAD(P)-binding Rossmann-fold domains"/>
    <property type="match status" value="1"/>
</dbReference>
<dbReference type="InterPro" id="IPR036291">
    <property type="entry name" value="NAD(P)-bd_dom_sf"/>
</dbReference>
<dbReference type="Proteomes" id="UP000034032">
    <property type="component" value="Unassembled WGS sequence"/>
</dbReference>
<reference evidence="3 4" key="1">
    <citation type="journal article" date="2015" name="Nature">
        <title>rRNA introns, odd ribosomes, and small enigmatic genomes across a large radiation of phyla.</title>
        <authorList>
            <person name="Brown C.T."/>
            <person name="Hug L.A."/>
            <person name="Thomas B.C."/>
            <person name="Sharon I."/>
            <person name="Castelle C.J."/>
            <person name="Singh A."/>
            <person name="Wilkins M.J."/>
            <person name="Williams K.H."/>
            <person name="Banfield J.F."/>
        </authorList>
    </citation>
    <scope>NUCLEOTIDE SEQUENCE [LARGE SCALE GENOMIC DNA]</scope>
</reference>
<comment type="caution">
    <text evidence="3">The sequence shown here is derived from an EMBL/GenBank/DDBJ whole genome shotgun (WGS) entry which is preliminary data.</text>
</comment>
<feature type="domain" description="NAD-dependent epimerase/dehydratase" evidence="2">
    <location>
        <begin position="25"/>
        <end position="259"/>
    </location>
</feature>
<dbReference type="Gene3D" id="3.40.50.720">
    <property type="entry name" value="NAD(P)-binding Rossmann-like Domain"/>
    <property type="match status" value="1"/>
</dbReference>
<evidence type="ECO:0000256" key="1">
    <source>
        <dbReference type="ARBA" id="ARBA00007637"/>
    </source>
</evidence>
<protein>
    <submittedName>
        <fullName evidence="3">NAD-dependent epimerase/dehydratase</fullName>
    </submittedName>
</protein>
<evidence type="ECO:0000313" key="3">
    <source>
        <dbReference type="EMBL" id="KKT81294.1"/>
    </source>
</evidence>
<dbReference type="EMBL" id="LCJR01000022">
    <property type="protein sequence ID" value="KKT81294.1"/>
    <property type="molecule type" value="Genomic_DNA"/>
</dbReference>
<dbReference type="PATRIC" id="fig|1619025.3.peg.787"/>
<accession>A0A0G1NAR1</accession>
<name>A0A0G1NAR1_9BACT</name>
<gene>
    <name evidence="3" type="ORF">UW79_C0022G0009</name>
</gene>
<sequence>MRKKVIPNNFSNYTKDAMGSNKIKVVVTGGAGFIGSNLVDALVGEGFDVHVIDNLSNGKRGNVNKKAQLHIQDIADIKNIQPIINGAEYVFHLAALPRVQYSIENPIESDTANVRGTLNVLVASKNAGVKRVIYSASSSAYGDQKKMPLKETMTPSPKSPYGLQKYIGELYCKLWSEIYGLPTVCLRYFNVYGPRQNSEGAYALVIAKFFKQLSGGKPMTITGDGKQTRDFTSVHDIVRANILAMKSNKVGRGESINIGAGRNQSIDEIARLIGGPKKYISARLEPHDTLADNSLAQQLLGWRPKVSIEDGIEELKSHPCLCGSMEKFKECHGI</sequence>
<dbReference type="InterPro" id="IPR001509">
    <property type="entry name" value="Epimerase_deHydtase"/>
</dbReference>
<evidence type="ECO:0000313" key="4">
    <source>
        <dbReference type="Proteomes" id="UP000034032"/>
    </source>
</evidence>
<dbReference type="Gene3D" id="3.90.25.10">
    <property type="entry name" value="UDP-galactose 4-epimerase, domain 1"/>
    <property type="match status" value="1"/>
</dbReference>
<evidence type="ECO:0000259" key="2">
    <source>
        <dbReference type="Pfam" id="PF01370"/>
    </source>
</evidence>
<dbReference type="PANTHER" id="PTHR43000">
    <property type="entry name" value="DTDP-D-GLUCOSE 4,6-DEHYDRATASE-RELATED"/>
    <property type="match status" value="1"/>
</dbReference>
<proteinExistence type="inferred from homology"/>
<comment type="similarity">
    <text evidence="1">Belongs to the NAD(P)-dependent epimerase/dehydratase family.</text>
</comment>
<dbReference type="AlphaFoldDB" id="A0A0G1NAR1"/>